<feature type="transmembrane region" description="Helical" evidence="2">
    <location>
        <begin position="128"/>
        <end position="147"/>
    </location>
</feature>
<dbReference type="EMBL" id="AP005633">
    <property type="protein sequence ID" value="BAD46325.1"/>
    <property type="molecule type" value="Genomic_DNA"/>
</dbReference>
<reference evidence="5" key="3">
    <citation type="journal article" date="2005" name="Nature">
        <title>The map-based sequence of the rice genome.</title>
        <authorList>
            <consortium name="International rice genome sequencing project (IRGSP)"/>
            <person name="Matsumoto T."/>
            <person name="Wu J."/>
            <person name="Kanamori H."/>
            <person name="Katayose Y."/>
            <person name="Fujisawa M."/>
            <person name="Namiki N."/>
            <person name="Mizuno H."/>
            <person name="Yamamoto K."/>
            <person name="Antonio B.A."/>
            <person name="Baba T."/>
            <person name="Sakata K."/>
            <person name="Nagamura Y."/>
            <person name="Aoki H."/>
            <person name="Arikawa K."/>
            <person name="Arita K."/>
            <person name="Bito T."/>
            <person name="Chiden Y."/>
            <person name="Fujitsuka N."/>
            <person name="Fukunaka R."/>
            <person name="Hamada M."/>
            <person name="Harada C."/>
            <person name="Hayashi A."/>
            <person name="Hijishita S."/>
            <person name="Honda M."/>
            <person name="Hosokawa S."/>
            <person name="Ichikawa Y."/>
            <person name="Idonuma A."/>
            <person name="Iijima M."/>
            <person name="Ikeda M."/>
            <person name="Ikeno M."/>
            <person name="Ito K."/>
            <person name="Ito S."/>
            <person name="Ito T."/>
            <person name="Ito Y."/>
            <person name="Ito Y."/>
            <person name="Iwabuchi A."/>
            <person name="Kamiya K."/>
            <person name="Karasawa W."/>
            <person name="Kurita K."/>
            <person name="Katagiri S."/>
            <person name="Kikuta A."/>
            <person name="Kobayashi H."/>
            <person name="Kobayashi N."/>
            <person name="Machita K."/>
            <person name="Maehara T."/>
            <person name="Masukawa M."/>
            <person name="Mizubayashi T."/>
            <person name="Mukai Y."/>
            <person name="Nagasaki H."/>
            <person name="Nagata Y."/>
            <person name="Naito S."/>
            <person name="Nakashima M."/>
            <person name="Nakama Y."/>
            <person name="Nakamichi Y."/>
            <person name="Nakamura M."/>
            <person name="Meguro A."/>
            <person name="Negishi M."/>
            <person name="Ohta I."/>
            <person name="Ohta T."/>
            <person name="Okamoto M."/>
            <person name="Ono N."/>
            <person name="Saji S."/>
            <person name="Sakaguchi M."/>
            <person name="Sakai K."/>
            <person name="Shibata M."/>
            <person name="Shimokawa T."/>
            <person name="Song J."/>
            <person name="Takazaki Y."/>
            <person name="Terasawa K."/>
            <person name="Tsugane M."/>
            <person name="Tsuji K."/>
            <person name="Ueda S."/>
            <person name="Waki K."/>
            <person name="Yamagata H."/>
            <person name="Yamamoto M."/>
            <person name="Yamamoto S."/>
            <person name="Yamane H."/>
            <person name="Yoshiki S."/>
            <person name="Yoshihara R."/>
            <person name="Yukawa K."/>
            <person name="Zhong H."/>
            <person name="Yano M."/>
            <person name="Yuan Q."/>
            <person name="Ouyang S."/>
            <person name="Liu J."/>
            <person name="Jones K.M."/>
            <person name="Gansberger K."/>
            <person name="Moffat K."/>
            <person name="Hill J."/>
            <person name="Bera J."/>
            <person name="Fadrosh D."/>
            <person name="Jin S."/>
            <person name="Johri S."/>
            <person name="Kim M."/>
            <person name="Overton L."/>
            <person name="Reardon M."/>
            <person name="Tsitrin T."/>
            <person name="Vuong H."/>
            <person name="Weaver B."/>
            <person name="Ciecko A."/>
            <person name="Tallon L."/>
            <person name="Jackson J."/>
            <person name="Pai G."/>
            <person name="Aken S.V."/>
            <person name="Utterback T."/>
            <person name="Reidmuller S."/>
            <person name="Feldblyum T."/>
            <person name="Hsiao J."/>
            <person name="Zismann V."/>
            <person name="Iobst S."/>
            <person name="de Vazeille A.R."/>
            <person name="Buell C.R."/>
            <person name="Ying K."/>
            <person name="Li Y."/>
            <person name="Lu T."/>
            <person name="Huang Y."/>
            <person name="Zhao Q."/>
            <person name="Feng Q."/>
            <person name="Zhang L."/>
            <person name="Zhu J."/>
            <person name="Weng Q."/>
            <person name="Mu J."/>
            <person name="Lu Y."/>
            <person name="Fan D."/>
            <person name="Liu Y."/>
            <person name="Guan J."/>
            <person name="Zhang Y."/>
            <person name="Yu S."/>
            <person name="Liu X."/>
            <person name="Zhang Y."/>
            <person name="Hong G."/>
            <person name="Han B."/>
            <person name="Choisne N."/>
            <person name="Demange N."/>
            <person name="Orjeda G."/>
            <person name="Samain S."/>
            <person name="Cattolico L."/>
            <person name="Pelletier E."/>
            <person name="Couloux A."/>
            <person name="Segurens B."/>
            <person name="Wincker P."/>
            <person name="D'Hont A."/>
            <person name="Scarpelli C."/>
            <person name="Weissenbach J."/>
            <person name="Salanoubat M."/>
            <person name="Quetier F."/>
            <person name="Yu Y."/>
            <person name="Kim H.R."/>
            <person name="Rambo T."/>
            <person name="Currie J."/>
            <person name="Collura K."/>
            <person name="Luo M."/>
            <person name="Yang T."/>
            <person name="Ammiraju J.S.S."/>
            <person name="Engler F."/>
            <person name="Soderlund C."/>
            <person name="Wing R.A."/>
            <person name="Palmer L.E."/>
            <person name="de la Bastide M."/>
            <person name="Spiegel L."/>
            <person name="Nascimento L."/>
            <person name="Zutavern T."/>
            <person name="O'Shaughnessy A."/>
            <person name="Dike S."/>
            <person name="Dedhia N."/>
            <person name="Preston R."/>
            <person name="Balija V."/>
            <person name="McCombie W.R."/>
            <person name="Chow T."/>
            <person name="Chen H."/>
            <person name="Chung M."/>
            <person name="Chen C."/>
            <person name="Shaw J."/>
            <person name="Wu H."/>
            <person name="Hsiao K."/>
            <person name="Chao Y."/>
            <person name="Chu M."/>
            <person name="Cheng C."/>
            <person name="Hour A."/>
            <person name="Lee P."/>
            <person name="Lin S."/>
            <person name="Lin Y."/>
            <person name="Liou J."/>
            <person name="Liu S."/>
            <person name="Hsing Y."/>
            <person name="Raghuvanshi S."/>
            <person name="Mohanty A."/>
            <person name="Bharti A.K."/>
            <person name="Gaur A."/>
            <person name="Gupta V."/>
            <person name="Kumar D."/>
            <person name="Ravi V."/>
            <person name="Vij S."/>
            <person name="Kapur A."/>
            <person name="Khurana P."/>
            <person name="Khurana P."/>
            <person name="Khurana J.P."/>
            <person name="Tyagi A.K."/>
            <person name="Gaikwad K."/>
            <person name="Singh A."/>
            <person name="Dalal V."/>
            <person name="Srivastava S."/>
            <person name="Dixit A."/>
            <person name="Pal A.K."/>
            <person name="Ghazi I.A."/>
            <person name="Yadav M."/>
            <person name="Pandit A."/>
            <person name="Bhargava A."/>
            <person name="Sureshbabu K."/>
            <person name="Batra K."/>
            <person name="Sharma T.R."/>
            <person name="Mohapatra T."/>
            <person name="Singh N.K."/>
            <person name="Messing J."/>
            <person name="Nelson A.B."/>
            <person name="Fuks G."/>
            <person name="Kavchok S."/>
            <person name="Keizer G."/>
            <person name="Linton E."/>
            <person name="Llaca V."/>
            <person name="Song R."/>
            <person name="Tanyolac B."/>
            <person name="Young S."/>
            <person name="Ho-Il K."/>
            <person name="Hahn J.H."/>
            <person name="Sangsakoo G."/>
            <person name="Vanavichit A."/>
            <person name="de Mattos Luiz.A.T."/>
            <person name="Zimmer P.D."/>
            <person name="Malone G."/>
            <person name="Dellagostin O."/>
            <person name="de Oliveira A.C."/>
            <person name="Bevan M."/>
            <person name="Bancroft I."/>
            <person name="Minx P."/>
            <person name="Cordum H."/>
            <person name="Wilson R."/>
            <person name="Cheng Z."/>
            <person name="Jin W."/>
            <person name="Jiang J."/>
            <person name="Leong S.A."/>
            <person name="Iwama H."/>
            <person name="Gojobori T."/>
            <person name="Itoh T."/>
            <person name="Niimura Y."/>
            <person name="Fujii Y."/>
            <person name="Habara T."/>
            <person name="Sakai H."/>
            <person name="Sato Y."/>
            <person name="Wilson G."/>
            <person name="Kumar K."/>
            <person name="McCouch S."/>
            <person name="Juretic N."/>
            <person name="Hoen D."/>
            <person name="Wright S."/>
            <person name="Bruskiewich R."/>
            <person name="Bureau T."/>
            <person name="Miyao A."/>
            <person name="Hirochika H."/>
            <person name="Nishikawa T."/>
            <person name="Kadowaki K."/>
            <person name="Sugiura M."/>
            <person name="Burr B."/>
            <person name="Sasaki T."/>
        </authorList>
    </citation>
    <scope>NUCLEOTIDE SEQUENCE [LARGE SCALE GENOMIC DNA]</scope>
    <source>
        <strain evidence="5">cv. Nipponbare</strain>
    </source>
</reference>
<keyword evidence="2" id="KW-0812">Transmembrane</keyword>
<evidence type="ECO:0000313" key="3">
    <source>
        <dbReference type="EMBL" id="BAD46325.1"/>
    </source>
</evidence>
<evidence type="ECO:0000256" key="2">
    <source>
        <dbReference type="SAM" id="Phobius"/>
    </source>
</evidence>
<evidence type="ECO:0000256" key="1">
    <source>
        <dbReference type="SAM" id="MobiDB-lite"/>
    </source>
</evidence>
<sequence>MLLPRDADLPRLPTSTRRLFRSPLPVPEAYSIKPVSYQGKRNQYSARAEETRKPEAKAYFWRREEATTGPGGPLAGPWDAEAHTTRRRRGGGGELPPTNGGGCARSSSDRAPVSLPPILSPRRLCSRGALIACLILGWFGCFVSFSVCNGG</sequence>
<keyword evidence="2" id="KW-1133">Transmembrane helix</keyword>
<dbReference type="AlphaFoldDB" id="Q651W8"/>
<feature type="region of interest" description="Disordered" evidence="1">
    <location>
        <begin position="66"/>
        <end position="110"/>
    </location>
</feature>
<protein>
    <submittedName>
        <fullName evidence="4">Uncharacterized protein</fullName>
    </submittedName>
</protein>
<gene>
    <name evidence="3" type="ORF">P0463G11.8</name>
    <name evidence="4" type="ORF">P0556A05.45</name>
</gene>
<keyword evidence="2" id="KW-0472">Membrane</keyword>
<reference evidence="4" key="2">
    <citation type="submission" date="2002-09" db="EMBL/GenBank/DDBJ databases">
        <title>Oryza sativa nipponbare(GA3) genomic DNA, chromosome 9, PAC clone:P0556A05.</title>
        <authorList>
            <person name="Sasaki T."/>
            <person name="Matsumoto T."/>
            <person name="Katayose Y."/>
        </authorList>
    </citation>
    <scope>NUCLEOTIDE SEQUENCE</scope>
</reference>
<accession>Q651W8</accession>
<dbReference type="Proteomes" id="UP000000763">
    <property type="component" value="Chromosome 9"/>
</dbReference>
<proteinExistence type="predicted"/>
<name>Q651W8_ORYSJ</name>
<reference evidence="3" key="1">
    <citation type="submission" date="2002-08" db="EMBL/GenBank/DDBJ databases">
        <title>Oryza sativa nipponbare(GA3) genomic DNA, chromosome 9, PAC clone:P0463G11.</title>
        <authorList>
            <person name="Sasaki T."/>
            <person name="Matsumoto T."/>
            <person name="Katayose Y."/>
        </authorList>
    </citation>
    <scope>NUCLEOTIDE SEQUENCE</scope>
</reference>
<organism evidence="4 5">
    <name type="scientific">Oryza sativa subsp. japonica</name>
    <name type="common">Rice</name>
    <dbReference type="NCBI Taxonomy" id="39947"/>
    <lineage>
        <taxon>Eukaryota</taxon>
        <taxon>Viridiplantae</taxon>
        <taxon>Streptophyta</taxon>
        <taxon>Embryophyta</taxon>
        <taxon>Tracheophyta</taxon>
        <taxon>Spermatophyta</taxon>
        <taxon>Magnoliopsida</taxon>
        <taxon>Liliopsida</taxon>
        <taxon>Poales</taxon>
        <taxon>Poaceae</taxon>
        <taxon>BOP clade</taxon>
        <taxon>Oryzoideae</taxon>
        <taxon>Oryzeae</taxon>
        <taxon>Oryzinae</taxon>
        <taxon>Oryza</taxon>
        <taxon>Oryza sativa</taxon>
    </lineage>
</organism>
<reference evidence="5" key="4">
    <citation type="journal article" date="2008" name="Nucleic Acids Res.">
        <title>The rice annotation project database (RAP-DB): 2008 update.</title>
        <authorList>
            <consortium name="The rice annotation project (RAP)"/>
        </authorList>
    </citation>
    <scope>GENOME REANNOTATION</scope>
    <source>
        <strain evidence="5">cv. Nipponbare</strain>
    </source>
</reference>
<evidence type="ECO:0000313" key="4">
    <source>
        <dbReference type="EMBL" id="BAD46399.1"/>
    </source>
</evidence>
<dbReference type="EMBL" id="AP005759">
    <property type="protein sequence ID" value="BAD46399.1"/>
    <property type="molecule type" value="Genomic_DNA"/>
</dbReference>
<evidence type="ECO:0000313" key="5">
    <source>
        <dbReference type="Proteomes" id="UP000000763"/>
    </source>
</evidence>